<evidence type="ECO:0008006" key="5">
    <source>
        <dbReference type="Google" id="ProtNLM"/>
    </source>
</evidence>
<dbReference type="Gene3D" id="3.40.50.1820">
    <property type="entry name" value="alpha/beta hydrolase"/>
    <property type="match status" value="1"/>
</dbReference>
<dbReference type="KEGG" id="clac:EG342_05570"/>
<dbReference type="OrthoDB" id="5521540at2"/>
<dbReference type="EMBL" id="CP033924">
    <property type="protein sequence ID" value="AZA81406.1"/>
    <property type="molecule type" value="Genomic_DNA"/>
</dbReference>
<dbReference type="RefSeq" id="WP_103288764.1">
    <property type="nucleotide sequence ID" value="NZ_CP033924.1"/>
</dbReference>
<dbReference type="Pfam" id="PF19519">
    <property type="entry name" value="DUF6051"/>
    <property type="match status" value="1"/>
</dbReference>
<gene>
    <name evidence="2" type="ORF">C1637_02185</name>
    <name evidence="1" type="ORF">EG342_05570</name>
</gene>
<dbReference type="InterPro" id="IPR046114">
    <property type="entry name" value="DUF6051"/>
</dbReference>
<evidence type="ECO:0000313" key="3">
    <source>
        <dbReference type="Proteomes" id="UP000236262"/>
    </source>
</evidence>
<dbReference type="InterPro" id="IPR029058">
    <property type="entry name" value="AB_hydrolase_fold"/>
</dbReference>
<evidence type="ECO:0000313" key="4">
    <source>
        <dbReference type="Proteomes" id="UP000279972"/>
    </source>
</evidence>
<keyword evidence="4" id="KW-1185">Reference proteome</keyword>
<dbReference type="Proteomes" id="UP000236262">
    <property type="component" value="Unassembled WGS sequence"/>
</dbReference>
<dbReference type="EMBL" id="PPEH01000001">
    <property type="protein sequence ID" value="PNW15257.1"/>
    <property type="molecule type" value="Genomic_DNA"/>
</dbReference>
<organism evidence="2 3">
    <name type="scientific">Chryseobacterium lactis</name>
    <dbReference type="NCBI Taxonomy" id="1241981"/>
    <lineage>
        <taxon>Bacteria</taxon>
        <taxon>Pseudomonadati</taxon>
        <taxon>Bacteroidota</taxon>
        <taxon>Flavobacteriia</taxon>
        <taxon>Flavobacteriales</taxon>
        <taxon>Weeksellaceae</taxon>
        <taxon>Chryseobacterium group</taxon>
        <taxon>Chryseobacterium</taxon>
    </lineage>
</organism>
<dbReference type="SUPFAM" id="SSF53474">
    <property type="entry name" value="alpha/beta-Hydrolases"/>
    <property type="match status" value="1"/>
</dbReference>
<evidence type="ECO:0000313" key="1">
    <source>
        <dbReference type="EMBL" id="AZA81406.1"/>
    </source>
</evidence>
<accession>A0A3G6RNC7</accession>
<evidence type="ECO:0000313" key="2">
    <source>
        <dbReference type="EMBL" id="PNW15257.1"/>
    </source>
</evidence>
<dbReference type="AlphaFoldDB" id="A0A3G6RNC7"/>
<sequence length="408" mass="48204">MEYYELYEILKSHFDSGKEYVEIKDLNVTIESVPFISKASDSLHGSNNHNCTEHRQRLEIDENTYLHYDQPSVDIKDFDIECNKKFEYYILKRADVKTAQGCIIFFHGLNEKKWDKYLPWAYELAQRTRKAIILFPIAFHMNRAEPIWSDRHHMTEIVNFRKKRYPENTHFSYVNAAISSRLEAHPQRLFWSGLQTYSDIIEVVKDIKQNKIQSISPDAGLDLFGYSIGSFLSMIIKMADPEKFFTQSKVFCFCGGMTIDRMFPISKYIMDAQATIKMLSAFTELLSSDFRFDRRLKHYQNENLHPEESWFKKMLRYNYFQNEREERMREIQSQIKAYVLEKDAVAPPIEALNTLKGGYRNIGAEVEIQDFPYEYSHMVPFPLTHKHKKEVTEAFRQFVGAASSFFTQ</sequence>
<protein>
    <recommendedName>
        <fullName evidence="5">Alpha/beta hydrolase</fullName>
    </recommendedName>
</protein>
<proteinExistence type="predicted"/>
<name>A0A3G6RNC7_CHRLC</name>
<reference evidence="2 3" key="1">
    <citation type="submission" date="2018-01" db="EMBL/GenBank/DDBJ databases">
        <title>Draft genome sequences of Chryseobacterium lactis NCTC11390, Chryseobacterium oncorhynchi 701B-08, and Chryseobacterium viscerum 687B-08.</title>
        <authorList>
            <person name="Jeong J.-J."/>
            <person name="Lee Y.J."/>
            <person name="Park B."/>
            <person name="Choi I.-G."/>
            <person name="Kim K.D."/>
        </authorList>
    </citation>
    <scope>NUCLEOTIDE SEQUENCE [LARGE SCALE GENOMIC DNA]</scope>
    <source>
        <strain evidence="2 3">NCTC11390</strain>
    </source>
</reference>
<reference evidence="1 4" key="2">
    <citation type="submission" date="2018-11" db="EMBL/GenBank/DDBJ databases">
        <title>Proposal to divide the Flavobacteriaceae and reorganize its genera based on Amino Acid Identity values calculated from whole genome sequences.</title>
        <authorList>
            <person name="Nicholson A.C."/>
            <person name="Gulvik C.A."/>
            <person name="Whitney A.M."/>
            <person name="Humrighouse B.W."/>
            <person name="Bell M."/>
            <person name="Holmes B."/>
            <person name="Steigerwalt A.G."/>
            <person name="Villarma A."/>
            <person name="Sheth M."/>
            <person name="Batra D."/>
            <person name="Pryor J."/>
            <person name="Bernardet J.-F."/>
            <person name="Hugo C."/>
            <person name="Kampfer P."/>
            <person name="Newman J."/>
            <person name="McQuiston J.R."/>
        </authorList>
    </citation>
    <scope>NUCLEOTIDE SEQUENCE [LARGE SCALE GENOMIC DNA]</scope>
    <source>
        <strain evidence="1 4">KC_1864</strain>
    </source>
</reference>
<dbReference type="Proteomes" id="UP000279972">
    <property type="component" value="Chromosome"/>
</dbReference>